<dbReference type="RefSeq" id="WP_217748168.1">
    <property type="nucleotide sequence ID" value="NZ_JAHOEB010000082.1"/>
</dbReference>
<feature type="domain" description="D-alanyl-D-alanine carboxypeptidase-like core" evidence="2">
    <location>
        <begin position="253"/>
        <end position="381"/>
    </location>
</feature>
<dbReference type="InterPro" id="IPR058193">
    <property type="entry name" value="VanY/YodJ_core_dom"/>
</dbReference>
<dbReference type="PANTHER" id="PTHR34385">
    <property type="entry name" value="D-ALANYL-D-ALANINE CARBOXYPEPTIDASE"/>
    <property type="match status" value="1"/>
</dbReference>
<gene>
    <name evidence="3" type="ORF">KSV97_09770</name>
    <name evidence="4" type="ORF">KSW06_09700</name>
</gene>
<dbReference type="GO" id="GO:0006508">
    <property type="term" value="P:proteolysis"/>
    <property type="evidence" value="ECO:0007669"/>
    <property type="project" value="InterPro"/>
</dbReference>
<dbReference type="EMBL" id="JAHOEF010000081">
    <property type="protein sequence ID" value="MBV3383492.1"/>
    <property type="molecule type" value="Genomic_DNA"/>
</dbReference>
<name>A0AAW4MV16_9FIRM</name>
<evidence type="ECO:0000313" key="4">
    <source>
        <dbReference type="EMBL" id="MBV3393515.1"/>
    </source>
</evidence>
<evidence type="ECO:0000259" key="2">
    <source>
        <dbReference type="Pfam" id="PF02557"/>
    </source>
</evidence>
<evidence type="ECO:0000313" key="6">
    <source>
        <dbReference type="Proteomes" id="UP001197492"/>
    </source>
</evidence>
<dbReference type="EMBL" id="JAHOEL010000080">
    <property type="protein sequence ID" value="MBV3393515.1"/>
    <property type="molecule type" value="Genomic_DNA"/>
</dbReference>
<dbReference type="Proteomes" id="UP001197492">
    <property type="component" value="Unassembled WGS sequence"/>
</dbReference>
<keyword evidence="6" id="KW-1185">Reference proteome</keyword>
<dbReference type="InterPro" id="IPR052179">
    <property type="entry name" value="DD-CPase-like"/>
</dbReference>
<keyword evidence="1" id="KW-1133">Transmembrane helix</keyword>
<keyword evidence="1" id="KW-0812">Transmembrane</keyword>
<evidence type="ECO:0000313" key="3">
    <source>
        <dbReference type="EMBL" id="MBV3383492.1"/>
    </source>
</evidence>
<protein>
    <submittedName>
        <fullName evidence="3">M15 family metallopeptidase</fullName>
    </submittedName>
</protein>
<reference evidence="3 6" key="1">
    <citation type="submission" date="2021-06" db="EMBL/GenBank/DDBJ databases">
        <title>Collection of gut derived symbiotic bacterial strains cultured from healthy donors.</title>
        <authorList>
            <person name="Lin H."/>
            <person name="Littmann E."/>
            <person name="Pamer E.G."/>
        </authorList>
    </citation>
    <scope>NUCLEOTIDE SEQUENCE</scope>
    <source>
        <strain evidence="4 6">MSK.21.70</strain>
        <strain evidence="3">MSK.21.82</strain>
    </source>
</reference>
<accession>A0AAW4MV16</accession>
<dbReference type="GO" id="GO:0008233">
    <property type="term" value="F:peptidase activity"/>
    <property type="evidence" value="ECO:0007669"/>
    <property type="project" value="InterPro"/>
</dbReference>
<proteinExistence type="predicted"/>
<sequence length="409" mass="47565">MRRKRNYNYSPYSRRRRIRWDNVLKVVIPVVVVLVLVITFNFSRIRLAMKGYSWSQQSAVLKLTSDKVKIVIDDDYLDHIDSWLKHSKDVKYYADFEQYQSLHKKMKAADVVDTLSPMLDDQIPALKKNGYTEKQICTILKTADSDDLDYILEKGYSYNTMKNYMAVSGFKFKDMDKYEEAYKSSKNYNYAVLSTSYPFIGDSTKEATRHTITDPARYTTLVKKGLYLPSSYKPSDLVTPDKKYITKKCDHPKLRKDAYKAFLAMRKAGEKEGYYIMINSGYRSYDEQSKIYKEYKQKWGELYAIQHVALPGASEHQTGLGIDMSSESVDEGKRLVFGDTSEYKWACKNAHKYGFVLRFADGTSNITGITQEPWHFRYVGKKAAKIMYENNWTLEEYCLYTGDLPALKS</sequence>
<dbReference type="InterPro" id="IPR003709">
    <property type="entry name" value="VanY-like_core_dom"/>
</dbReference>
<dbReference type="Pfam" id="PF02557">
    <property type="entry name" value="VanY"/>
    <property type="match status" value="1"/>
</dbReference>
<keyword evidence="1" id="KW-0472">Membrane</keyword>
<dbReference type="CDD" id="cd14852">
    <property type="entry name" value="LD-carboxypeptidase"/>
    <property type="match status" value="1"/>
</dbReference>
<organism evidence="3 5">
    <name type="scientific">Catenibacterium mitsuokai</name>
    <dbReference type="NCBI Taxonomy" id="100886"/>
    <lineage>
        <taxon>Bacteria</taxon>
        <taxon>Bacillati</taxon>
        <taxon>Bacillota</taxon>
        <taxon>Erysipelotrichia</taxon>
        <taxon>Erysipelotrichales</taxon>
        <taxon>Coprobacillaceae</taxon>
        <taxon>Catenibacterium</taxon>
    </lineage>
</organism>
<dbReference type="Proteomes" id="UP001196408">
    <property type="component" value="Unassembled WGS sequence"/>
</dbReference>
<comment type="caution">
    <text evidence="3">The sequence shown here is derived from an EMBL/GenBank/DDBJ whole genome shotgun (WGS) entry which is preliminary data.</text>
</comment>
<evidence type="ECO:0000256" key="1">
    <source>
        <dbReference type="SAM" id="Phobius"/>
    </source>
</evidence>
<dbReference type="PANTHER" id="PTHR34385:SF1">
    <property type="entry name" value="PEPTIDOGLYCAN L-ALANYL-D-GLUTAMATE ENDOPEPTIDASE CWLK"/>
    <property type="match status" value="1"/>
</dbReference>
<evidence type="ECO:0000313" key="5">
    <source>
        <dbReference type="Proteomes" id="UP001196408"/>
    </source>
</evidence>
<dbReference type="AlphaFoldDB" id="A0AAW4MV16"/>
<feature type="transmembrane region" description="Helical" evidence="1">
    <location>
        <begin position="23"/>
        <end position="42"/>
    </location>
</feature>